<dbReference type="Proteomes" id="UP001497680">
    <property type="component" value="Unassembled WGS sequence"/>
</dbReference>
<accession>A0ACC0D3R2</accession>
<name>A0ACC0D3R2_9PEZI</name>
<evidence type="ECO:0000313" key="1">
    <source>
        <dbReference type="EMBL" id="KAI6087376.1"/>
    </source>
</evidence>
<comment type="caution">
    <text evidence="1">The sequence shown here is derived from an EMBL/GenBank/DDBJ whole genome shotgun (WGS) entry which is preliminary data.</text>
</comment>
<keyword evidence="2" id="KW-1185">Reference proteome</keyword>
<gene>
    <name evidence="1" type="ORF">F4821DRAFT_236332</name>
</gene>
<evidence type="ECO:0000313" key="2">
    <source>
        <dbReference type="Proteomes" id="UP001497680"/>
    </source>
</evidence>
<protein>
    <submittedName>
        <fullName evidence="1">Uncharacterized protein</fullName>
    </submittedName>
</protein>
<dbReference type="EMBL" id="MU394308">
    <property type="protein sequence ID" value="KAI6087376.1"/>
    <property type="molecule type" value="Genomic_DNA"/>
</dbReference>
<reference evidence="1 2" key="1">
    <citation type="journal article" date="2022" name="New Phytol.">
        <title>Ecological generalism drives hyperdiversity of secondary metabolite gene clusters in xylarialean endophytes.</title>
        <authorList>
            <person name="Franco M.E.E."/>
            <person name="Wisecaver J.H."/>
            <person name="Arnold A.E."/>
            <person name="Ju Y.M."/>
            <person name="Slot J.C."/>
            <person name="Ahrendt S."/>
            <person name="Moore L.P."/>
            <person name="Eastman K.E."/>
            <person name="Scott K."/>
            <person name="Konkel Z."/>
            <person name="Mondo S.J."/>
            <person name="Kuo A."/>
            <person name="Hayes R.D."/>
            <person name="Haridas S."/>
            <person name="Andreopoulos B."/>
            <person name="Riley R."/>
            <person name="LaButti K."/>
            <person name="Pangilinan J."/>
            <person name="Lipzen A."/>
            <person name="Amirebrahimi M."/>
            <person name="Yan J."/>
            <person name="Adam C."/>
            <person name="Keymanesh K."/>
            <person name="Ng V."/>
            <person name="Louie K."/>
            <person name="Northen T."/>
            <person name="Drula E."/>
            <person name="Henrissat B."/>
            <person name="Hsieh H.M."/>
            <person name="Youens-Clark K."/>
            <person name="Lutzoni F."/>
            <person name="Miadlikowska J."/>
            <person name="Eastwood D.C."/>
            <person name="Hamelin R.C."/>
            <person name="Grigoriev I.V."/>
            <person name="U'Ren J.M."/>
        </authorList>
    </citation>
    <scope>NUCLEOTIDE SEQUENCE [LARGE SCALE GENOMIC DNA]</scope>
    <source>
        <strain evidence="1 2">ER1909</strain>
    </source>
</reference>
<proteinExistence type="predicted"/>
<organism evidence="1 2">
    <name type="scientific">Hypoxylon rubiginosum</name>
    <dbReference type="NCBI Taxonomy" id="110542"/>
    <lineage>
        <taxon>Eukaryota</taxon>
        <taxon>Fungi</taxon>
        <taxon>Dikarya</taxon>
        <taxon>Ascomycota</taxon>
        <taxon>Pezizomycotina</taxon>
        <taxon>Sordariomycetes</taxon>
        <taxon>Xylariomycetidae</taxon>
        <taxon>Xylariales</taxon>
        <taxon>Hypoxylaceae</taxon>
        <taxon>Hypoxylon</taxon>
    </lineage>
</organism>
<sequence length="360" mass="38228">MKASFMMAVTASISLGRALVTTFTLGGPTTTAIKSTAAETHTVTVGLQHDFNPDTIKANPGDTIRFEFYPKNHSVVRADFEKPCIPWELTNDPAGSFFSGAVEQDTLQDPKPTWDLLVNDTDPVFFYCSAPDSCLKWGMVGVINPNSTFTLAIQKEFQANSTFQLSPGEAFPDEDSPSGTTTSSSVPASPSTSTSTSVSTSTNSPTESDPTNTSLSGGAIAGIAIGVAAVIIIIVALVYICGRKGGIEKGYRRSMAGSTLPPAQMVDTGYNDNASKSPPMTSPYSASSYRSLSPAPWTSQMGSPHTSYIAQHPSPGFPQYGPIANPYSPAREQQTYFEAPDTQKQPPPPPVELPASQSRY</sequence>